<evidence type="ECO:0000313" key="1">
    <source>
        <dbReference type="EMBL" id="SDU71398.1"/>
    </source>
</evidence>
<proteinExistence type="predicted"/>
<dbReference type="AlphaFoldDB" id="A0A1H2KSR9"/>
<dbReference type="STRING" id="419479.SAMN04488563_4183"/>
<dbReference type="Proteomes" id="UP000182977">
    <property type="component" value="Chromosome I"/>
</dbReference>
<keyword evidence="2" id="KW-1185">Reference proteome</keyword>
<sequence>MAVQVRFRSMWRRMTSTSAEACMWTIIPSESLGIKRCPDVEMIMALTNYLIAPIDNPRTSCFCATQPARTTGSEASVAAAASWAQ</sequence>
<reference evidence="2" key="1">
    <citation type="submission" date="2016-10" db="EMBL/GenBank/DDBJ databases">
        <authorList>
            <person name="Varghese N."/>
            <person name="Submissions S."/>
        </authorList>
    </citation>
    <scope>NUCLEOTIDE SEQUENCE [LARGE SCALE GENOMIC DNA]</scope>
    <source>
        <strain evidence="2">DSM 45079</strain>
    </source>
</reference>
<evidence type="ECO:0000313" key="2">
    <source>
        <dbReference type="Proteomes" id="UP000182977"/>
    </source>
</evidence>
<accession>A0A1H2KSR9</accession>
<dbReference type="EMBL" id="LT629791">
    <property type="protein sequence ID" value="SDU71398.1"/>
    <property type="molecule type" value="Genomic_DNA"/>
</dbReference>
<organism evidence="1 2">
    <name type="scientific">Jiangella alkaliphila</name>
    <dbReference type="NCBI Taxonomy" id="419479"/>
    <lineage>
        <taxon>Bacteria</taxon>
        <taxon>Bacillati</taxon>
        <taxon>Actinomycetota</taxon>
        <taxon>Actinomycetes</taxon>
        <taxon>Jiangellales</taxon>
        <taxon>Jiangellaceae</taxon>
        <taxon>Jiangella</taxon>
    </lineage>
</organism>
<gene>
    <name evidence="1" type="ORF">SAMN04488563_4183</name>
</gene>
<protein>
    <submittedName>
        <fullName evidence="1">Uncharacterized protein</fullName>
    </submittedName>
</protein>
<name>A0A1H2KSR9_9ACTN</name>